<reference evidence="1" key="1">
    <citation type="submission" date="2023-06" db="EMBL/GenBank/DDBJ databases">
        <authorList>
            <consortium name="Lawrence Berkeley National Laboratory"/>
            <person name="Ahrendt S."/>
            <person name="Sahu N."/>
            <person name="Indic B."/>
            <person name="Wong-Bajracharya J."/>
            <person name="Merenyi Z."/>
            <person name="Ke H.-M."/>
            <person name="Monk M."/>
            <person name="Kocsube S."/>
            <person name="Drula E."/>
            <person name="Lipzen A."/>
            <person name="Balint B."/>
            <person name="Henrissat B."/>
            <person name="Andreopoulos B."/>
            <person name="Martin F.M."/>
            <person name="Harder C.B."/>
            <person name="Rigling D."/>
            <person name="Ford K.L."/>
            <person name="Foster G.D."/>
            <person name="Pangilinan J."/>
            <person name="Papanicolaou A."/>
            <person name="Barry K."/>
            <person name="LaButti K."/>
            <person name="Viragh M."/>
            <person name="Koriabine M."/>
            <person name="Yan M."/>
            <person name="Riley R."/>
            <person name="Champramary S."/>
            <person name="Plett K.L."/>
            <person name="Tsai I.J."/>
            <person name="Slot J."/>
            <person name="Sipos G."/>
            <person name="Plett J."/>
            <person name="Nagy L.G."/>
            <person name="Grigoriev I.V."/>
        </authorList>
    </citation>
    <scope>NUCLEOTIDE SEQUENCE</scope>
    <source>
        <strain evidence="1">ICMP 16352</strain>
    </source>
</reference>
<sequence>MSFKVTCTPVQDIQIPIQVRKWRCFMSTTHCTPQSSISIFKDMSAKKTVATHWGTDFDLGYGS</sequence>
<dbReference type="Proteomes" id="UP001175227">
    <property type="component" value="Unassembled WGS sequence"/>
</dbReference>
<dbReference type="EMBL" id="JAUEPR010000015">
    <property type="protein sequence ID" value="KAK0477803.1"/>
    <property type="molecule type" value="Genomic_DNA"/>
</dbReference>
<protein>
    <submittedName>
        <fullName evidence="1">Uncharacterized protein</fullName>
    </submittedName>
</protein>
<organism evidence="1 2">
    <name type="scientific">Armillaria novae-zelandiae</name>
    <dbReference type="NCBI Taxonomy" id="153914"/>
    <lineage>
        <taxon>Eukaryota</taxon>
        <taxon>Fungi</taxon>
        <taxon>Dikarya</taxon>
        <taxon>Basidiomycota</taxon>
        <taxon>Agaricomycotina</taxon>
        <taxon>Agaricomycetes</taxon>
        <taxon>Agaricomycetidae</taxon>
        <taxon>Agaricales</taxon>
        <taxon>Marasmiineae</taxon>
        <taxon>Physalacriaceae</taxon>
        <taxon>Armillaria</taxon>
    </lineage>
</organism>
<name>A0AA39P6G7_9AGAR</name>
<evidence type="ECO:0000313" key="1">
    <source>
        <dbReference type="EMBL" id="KAK0477803.1"/>
    </source>
</evidence>
<accession>A0AA39P6G7</accession>
<comment type="caution">
    <text evidence="1">The sequence shown here is derived from an EMBL/GenBank/DDBJ whole genome shotgun (WGS) entry which is preliminary data.</text>
</comment>
<evidence type="ECO:0000313" key="2">
    <source>
        <dbReference type="Proteomes" id="UP001175227"/>
    </source>
</evidence>
<dbReference type="AlphaFoldDB" id="A0AA39P6G7"/>
<keyword evidence="2" id="KW-1185">Reference proteome</keyword>
<proteinExistence type="predicted"/>
<gene>
    <name evidence="1" type="ORF">IW261DRAFT_1608775</name>
</gene>